<name>A0AAU7ASD8_9ACTN</name>
<dbReference type="KEGG" id="parq:DSM112329_01367"/>
<proteinExistence type="predicted"/>
<sequence>MEPTRVGDLVTVAPGGPPLAGIVFDLPGSDKAVVAVVDATRGPSLRTVPLAIVTERPDAAGTDAALRALIRRTPAPGAVNARSGSGGAGRGSAAHGRVAKHRTTGK</sequence>
<organism evidence="2">
    <name type="scientific">Paraconexibacter sp. AEG42_29</name>
    <dbReference type="NCBI Taxonomy" id="2997339"/>
    <lineage>
        <taxon>Bacteria</taxon>
        <taxon>Bacillati</taxon>
        <taxon>Actinomycetota</taxon>
        <taxon>Thermoleophilia</taxon>
        <taxon>Solirubrobacterales</taxon>
        <taxon>Paraconexibacteraceae</taxon>
        <taxon>Paraconexibacter</taxon>
    </lineage>
</organism>
<evidence type="ECO:0000313" key="2">
    <source>
        <dbReference type="EMBL" id="XAY04533.1"/>
    </source>
</evidence>
<dbReference type="RefSeq" id="WP_354701060.1">
    <property type="nucleotide sequence ID" value="NZ_CP114014.1"/>
</dbReference>
<dbReference type="AlphaFoldDB" id="A0AAU7ASD8"/>
<feature type="region of interest" description="Disordered" evidence="1">
    <location>
        <begin position="76"/>
        <end position="106"/>
    </location>
</feature>
<accession>A0AAU7ASD8</accession>
<reference evidence="2" key="1">
    <citation type="submission" date="2022-12" db="EMBL/GenBank/DDBJ databases">
        <title>Paraconexibacter alkalitolerans sp. nov. and Baekduia alba sp. nov., isolated from soil and emended description of the genera Paraconexibacter (Chun et al., 2020) and Baekduia (An et al., 2020).</title>
        <authorList>
            <person name="Vieira S."/>
            <person name="Huber K.J."/>
            <person name="Geppert A."/>
            <person name="Wolf J."/>
            <person name="Neumann-Schaal M."/>
            <person name="Muesken M."/>
            <person name="Overmann J."/>
        </authorList>
    </citation>
    <scope>NUCLEOTIDE SEQUENCE</scope>
    <source>
        <strain evidence="2">AEG42_29</strain>
    </source>
</reference>
<evidence type="ECO:0000256" key="1">
    <source>
        <dbReference type="SAM" id="MobiDB-lite"/>
    </source>
</evidence>
<dbReference type="EMBL" id="CP114014">
    <property type="protein sequence ID" value="XAY04533.1"/>
    <property type="molecule type" value="Genomic_DNA"/>
</dbReference>
<protein>
    <submittedName>
        <fullName evidence="2">Uncharacterized protein</fullName>
    </submittedName>
</protein>
<gene>
    <name evidence="2" type="ORF">DSM112329_01367</name>
</gene>
<feature type="compositionally biased region" description="Basic residues" evidence="1">
    <location>
        <begin position="97"/>
        <end position="106"/>
    </location>
</feature>